<name>A0A8S2Q2L3_9BILA</name>
<organism evidence="2 3">
    <name type="scientific">Rotaria magnacalcarata</name>
    <dbReference type="NCBI Taxonomy" id="392030"/>
    <lineage>
        <taxon>Eukaryota</taxon>
        <taxon>Metazoa</taxon>
        <taxon>Spiralia</taxon>
        <taxon>Gnathifera</taxon>
        <taxon>Rotifera</taxon>
        <taxon>Eurotatoria</taxon>
        <taxon>Bdelloidea</taxon>
        <taxon>Philodinida</taxon>
        <taxon>Philodinidae</taxon>
        <taxon>Rotaria</taxon>
    </lineage>
</organism>
<dbReference type="AlphaFoldDB" id="A0A8S2Q2L3"/>
<evidence type="ECO:0000313" key="3">
    <source>
        <dbReference type="Proteomes" id="UP000676336"/>
    </source>
</evidence>
<proteinExistence type="predicted"/>
<dbReference type="EMBL" id="CAJOBI010007398">
    <property type="protein sequence ID" value="CAF4084695.1"/>
    <property type="molecule type" value="Genomic_DNA"/>
</dbReference>
<comment type="caution">
    <text evidence="2">The sequence shown here is derived from an EMBL/GenBank/DDBJ whole genome shotgun (WGS) entry which is preliminary data.</text>
</comment>
<gene>
    <name evidence="2" type="ORF">SMN809_LOCUS16509</name>
</gene>
<evidence type="ECO:0000256" key="1">
    <source>
        <dbReference type="SAM" id="MobiDB-lite"/>
    </source>
</evidence>
<evidence type="ECO:0000313" key="2">
    <source>
        <dbReference type="EMBL" id="CAF4084695.1"/>
    </source>
</evidence>
<feature type="non-terminal residue" evidence="2">
    <location>
        <position position="1"/>
    </location>
</feature>
<feature type="region of interest" description="Disordered" evidence="1">
    <location>
        <begin position="1"/>
        <end position="30"/>
    </location>
</feature>
<dbReference type="Proteomes" id="UP000676336">
    <property type="component" value="Unassembled WGS sequence"/>
</dbReference>
<sequence>MINSENNPYSSASSDSGLGGVENQKQTEQT</sequence>
<protein>
    <submittedName>
        <fullName evidence="2">Uncharacterized protein</fullName>
    </submittedName>
</protein>
<reference evidence="2" key="1">
    <citation type="submission" date="2021-02" db="EMBL/GenBank/DDBJ databases">
        <authorList>
            <person name="Nowell W R."/>
        </authorList>
    </citation>
    <scope>NUCLEOTIDE SEQUENCE</scope>
</reference>
<feature type="compositionally biased region" description="Polar residues" evidence="1">
    <location>
        <begin position="1"/>
        <end position="16"/>
    </location>
</feature>
<accession>A0A8S2Q2L3</accession>